<evidence type="ECO:0000313" key="2">
    <source>
        <dbReference type="Proteomes" id="UP001470809"/>
    </source>
</evidence>
<organism evidence="1 2">
    <name type="scientific">Yoonia rhodophyticola</name>
    <dbReference type="NCBI Taxonomy" id="3137370"/>
    <lineage>
        <taxon>Bacteria</taxon>
        <taxon>Pseudomonadati</taxon>
        <taxon>Pseudomonadota</taxon>
        <taxon>Alphaproteobacteria</taxon>
        <taxon>Rhodobacterales</taxon>
        <taxon>Paracoccaceae</taxon>
        <taxon>Yoonia</taxon>
    </lineage>
</organism>
<reference evidence="1" key="1">
    <citation type="submission" date="2024-08" db="EMBL/GenBank/DDBJ databases">
        <title>Phylogenomic analyses of a clade within the roseobacter group suggest taxonomic reassignments of species of the genera Aestuariivita, Citreicella, Loktanella, Nautella, Pelagibaca, Ruegeria, Thalassobius, Thiobacimonas and Tropicibacter, and the proposal o.</title>
        <authorList>
            <person name="Jeon C.O."/>
        </authorList>
    </citation>
    <scope>NUCLEOTIDE SEQUENCE</scope>
    <source>
        <strain evidence="1">SS1-5</strain>
        <plasmid evidence="1">pSS1-5</plasmid>
    </source>
</reference>
<protein>
    <submittedName>
        <fullName evidence="1">Helix-turn-helix domain-containing protein</fullName>
    </submittedName>
</protein>
<gene>
    <name evidence="1" type="ORF">AABB31_01425</name>
</gene>
<dbReference type="AlphaFoldDB" id="A0AAN0M638"/>
<dbReference type="GO" id="GO:0003677">
    <property type="term" value="F:DNA binding"/>
    <property type="evidence" value="ECO:0007669"/>
    <property type="project" value="InterPro"/>
</dbReference>
<dbReference type="Proteomes" id="UP001470809">
    <property type="component" value="Plasmid pSS1-5"/>
</dbReference>
<dbReference type="InterPro" id="IPR010982">
    <property type="entry name" value="Lambda_DNA-bd_dom_sf"/>
</dbReference>
<proteinExistence type="predicted"/>
<dbReference type="RefSeq" id="WP_342075126.1">
    <property type="nucleotide sequence ID" value="NZ_CP151764.2"/>
</dbReference>
<dbReference type="InterPro" id="IPR001387">
    <property type="entry name" value="Cro/C1-type_HTH"/>
</dbReference>
<accession>A0AAN0M638</accession>
<keyword evidence="1" id="KW-0614">Plasmid</keyword>
<sequence>MRQETPEGLGTRIRLTRLRMKRTQKEMAVTLAVCIRTYQRYEDGGSEPPVSLLLDVCKEASVRFEWLVFGTGEPIGLTSTQMTRAIRTLIDQTDQHLDRLRPCKRAAMIVELMDHIQKGAPVSETEIGQSVAAALNFEGTPNAT</sequence>
<geneLocation type="plasmid" evidence="1 2">
    <name>pSS1-5</name>
</geneLocation>
<keyword evidence="2" id="KW-1185">Reference proteome</keyword>
<dbReference type="KEGG" id="yrh:AABB31_01425"/>
<dbReference type="SUPFAM" id="SSF47413">
    <property type="entry name" value="lambda repressor-like DNA-binding domains"/>
    <property type="match status" value="1"/>
</dbReference>
<dbReference type="Gene3D" id="1.10.260.40">
    <property type="entry name" value="lambda repressor-like DNA-binding domains"/>
    <property type="match status" value="1"/>
</dbReference>
<name>A0AAN0M638_9RHOB</name>
<dbReference type="EMBL" id="CP151764">
    <property type="protein sequence ID" value="WZU65794.1"/>
    <property type="molecule type" value="Genomic_DNA"/>
</dbReference>
<dbReference type="CDD" id="cd00093">
    <property type="entry name" value="HTH_XRE"/>
    <property type="match status" value="1"/>
</dbReference>
<evidence type="ECO:0000313" key="1">
    <source>
        <dbReference type="EMBL" id="WZU65794.1"/>
    </source>
</evidence>